<dbReference type="InterPro" id="IPR043504">
    <property type="entry name" value="Peptidase_S1_PA_chymotrypsin"/>
</dbReference>
<sequence>MLAGVSKIITHKYFDTKTWNHDIALVKLKEPLELDELSGINTVCLPTATSSYEGHLCHVTGWGKVGESPLFGFTIPPVFWIVKMGHIELNDKTPPMLAGVSKIITHKYFDTKTWNHDIALVKLKEPLELDELSGINTVCLPTATSSYEGHLCHVTGWGKVGENGSDSEVLQKIAVPVIPYNDCYKKYESINPITPGMVCAGGDQPNKGPCVVRNENHQLCQ</sequence>
<organism evidence="4 5">
    <name type="scientific">Amphibalanus amphitrite</name>
    <name type="common">Striped barnacle</name>
    <name type="synonym">Balanus amphitrite</name>
    <dbReference type="NCBI Taxonomy" id="1232801"/>
    <lineage>
        <taxon>Eukaryota</taxon>
        <taxon>Metazoa</taxon>
        <taxon>Ecdysozoa</taxon>
        <taxon>Arthropoda</taxon>
        <taxon>Crustacea</taxon>
        <taxon>Multicrustacea</taxon>
        <taxon>Cirripedia</taxon>
        <taxon>Thoracica</taxon>
        <taxon>Thoracicalcarea</taxon>
        <taxon>Balanomorpha</taxon>
        <taxon>Balanoidea</taxon>
        <taxon>Balanidae</taxon>
        <taxon>Amphibalaninae</taxon>
        <taxon>Amphibalanus</taxon>
    </lineage>
</organism>
<dbReference type="PROSITE" id="PS50240">
    <property type="entry name" value="TRYPSIN_DOM"/>
    <property type="match status" value="1"/>
</dbReference>
<keyword evidence="4" id="KW-0378">Hydrolase</keyword>
<evidence type="ECO:0000313" key="4">
    <source>
        <dbReference type="EMBL" id="KAF0301553.1"/>
    </source>
</evidence>
<dbReference type="SMART" id="SM00020">
    <property type="entry name" value="Tryp_SPc"/>
    <property type="match status" value="1"/>
</dbReference>
<comment type="caution">
    <text evidence="4">The sequence shown here is derived from an EMBL/GenBank/DDBJ whole genome shotgun (WGS) entry which is preliminary data.</text>
</comment>
<keyword evidence="5" id="KW-1185">Reference proteome</keyword>
<dbReference type="InterPro" id="IPR009003">
    <property type="entry name" value="Peptidase_S1_PA"/>
</dbReference>
<name>A0A6A4W6G9_AMPAM</name>
<evidence type="ECO:0000256" key="1">
    <source>
        <dbReference type="ARBA" id="ARBA00023157"/>
    </source>
</evidence>
<keyword evidence="4" id="KW-0812">Transmembrane</keyword>
<dbReference type="PANTHER" id="PTHR24256">
    <property type="entry name" value="TRYPTASE-RELATED"/>
    <property type="match status" value="1"/>
</dbReference>
<keyword evidence="4" id="KW-0645">Protease</keyword>
<dbReference type="Proteomes" id="UP000440578">
    <property type="component" value="Unassembled WGS sequence"/>
</dbReference>
<evidence type="ECO:0000313" key="5">
    <source>
        <dbReference type="Proteomes" id="UP000440578"/>
    </source>
</evidence>
<dbReference type="EMBL" id="VIIS01001152">
    <property type="protein sequence ID" value="KAF0301553.1"/>
    <property type="molecule type" value="Genomic_DNA"/>
</dbReference>
<dbReference type="SUPFAM" id="SSF50494">
    <property type="entry name" value="Trypsin-like serine proteases"/>
    <property type="match status" value="2"/>
</dbReference>
<dbReference type="InterPro" id="IPR001254">
    <property type="entry name" value="Trypsin_dom"/>
</dbReference>
<keyword evidence="1" id="KW-1015">Disulfide bond</keyword>
<keyword evidence="4" id="KW-0472">Membrane</keyword>
<comment type="similarity">
    <text evidence="2">Belongs to the peptidase S1 family. CLIP subfamily.</text>
</comment>
<dbReference type="InterPro" id="IPR051487">
    <property type="entry name" value="Ser/Thr_Proteases_Immune/Dev"/>
</dbReference>
<feature type="domain" description="Peptidase S1" evidence="3">
    <location>
        <begin position="44"/>
        <end position="221"/>
    </location>
</feature>
<protein>
    <submittedName>
        <fullName evidence="4">Transmembrane protease serine 2</fullName>
    </submittedName>
</protein>
<dbReference type="Pfam" id="PF00089">
    <property type="entry name" value="Trypsin"/>
    <property type="match status" value="2"/>
</dbReference>
<gene>
    <name evidence="4" type="primary">TMPRSS2</name>
    <name evidence="4" type="ORF">FJT64_026188</name>
</gene>
<dbReference type="GO" id="GO:0004252">
    <property type="term" value="F:serine-type endopeptidase activity"/>
    <property type="evidence" value="ECO:0007669"/>
    <property type="project" value="InterPro"/>
</dbReference>
<proteinExistence type="inferred from homology"/>
<evidence type="ECO:0000256" key="2">
    <source>
        <dbReference type="ARBA" id="ARBA00024195"/>
    </source>
</evidence>
<dbReference type="Gene3D" id="2.40.10.10">
    <property type="entry name" value="Trypsin-like serine proteases"/>
    <property type="match status" value="2"/>
</dbReference>
<dbReference type="GO" id="GO:0006508">
    <property type="term" value="P:proteolysis"/>
    <property type="evidence" value="ECO:0007669"/>
    <property type="project" value="UniProtKB-KW"/>
</dbReference>
<accession>A0A6A4W6G9</accession>
<evidence type="ECO:0000259" key="3">
    <source>
        <dbReference type="PROSITE" id="PS50240"/>
    </source>
</evidence>
<dbReference type="AlphaFoldDB" id="A0A6A4W6G9"/>
<reference evidence="4 5" key="1">
    <citation type="submission" date="2019-07" db="EMBL/GenBank/DDBJ databases">
        <title>Draft genome assembly of a fouling barnacle, Amphibalanus amphitrite (Darwin, 1854): The first reference genome for Thecostraca.</title>
        <authorList>
            <person name="Kim W."/>
        </authorList>
    </citation>
    <scope>NUCLEOTIDE SEQUENCE [LARGE SCALE GENOMIC DNA]</scope>
    <source>
        <strain evidence="4">SNU_AA5</strain>
        <tissue evidence="4">Soma without cirri and trophi</tissue>
    </source>
</reference>